<keyword evidence="1" id="KW-1133">Transmembrane helix</keyword>
<proteinExistence type="predicted"/>
<organism evidence="2 3">
    <name type="scientific">Spodoptera exigua</name>
    <name type="common">Beet armyworm</name>
    <name type="synonym">Noctua fulgens</name>
    <dbReference type="NCBI Taxonomy" id="7107"/>
    <lineage>
        <taxon>Eukaryota</taxon>
        <taxon>Metazoa</taxon>
        <taxon>Ecdysozoa</taxon>
        <taxon>Arthropoda</taxon>
        <taxon>Hexapoda</taxon>
        <taxon>Insecta</taxon>
        <taxon>Pterygota</taxon>
        <taxon>Neoptera</taxon>
        <taxon>Endopterygota</taxon>
        <taxon>Lepidoptera</taxon>
        <taxon>Glossata</taxon>
        <taxon>Ditrysia</taxon>
        <taxon>Noctuoidea</taxon>
        <taxon>Noctuidae</taxon>
        <taxon>Amphipyrinae</taxon>
        <taxon>Spodoptera</taxon>
    </lineage>
</organism>
<keyword evidence="3" id="KW-1185">Reference proteome</keyword>
<name>A0A835GJK5_SPOEX</name>
<evidence type="ECO:0000256" key="1">
    <source>
        <dbReference type="SAM" id="Phobius"/>
    </source>
</evidence>
<evidence type="ECO:0000313" key="3">
    <source>
        <dbReference type="Proteomes" id="UP000648187"/>
    </source>
</evidence>
<evidence type="ECO:0000313" key="2">
    <source>
        <dbReference type="EMBL" id="KAF9419821.1"/>
    </source>
</evidence>
<sequence>MDFSFTKKNKVKIMFIYVTFINIPITQVSIFTTCTIPGTFFWKPRLGLDLAIPTTESEMPVNVPNKENVEKGLVTLVDGYQAGLSVISVAAGASSASSDSQMDMSSSYFHTNVYRWALRYISLIPFWLGGNEENFVKTHQVWHRRFHFMDEFIPTWLKAFLFYVKPEDWKQEEIDYKRFKKYAEPAFGKHYRFPSKTFRDFKSQYTVETVDQGVSRSASV</sequence>
<reference evidence="2" key="1">
    <citation type="submission" date="2020-08" db="EMBL/GenBank/DDBJ databases">
        <title>Spodoptera exigua strain:BAW_Kor-Di-RS1 Genome sequencing and assembly.</title>
        <authorList>
            <person name="Kim J."/>
            <person name="Nam H.Y."/>
            <person name="Kwon M."/>
            <person name="Choi J.H."/>
            <person name="Cho S.R."/>
            <person name="Kim G.-H."/>
        </authorList>
    </citation>
    <scope>NUCLEOTIDE SEQUENCE</scope>
    <source>
        <strain evidence="2">BAW_Kor-Di-RS1</strain>
        <tissue evidence="2">Whole-body</tissue>
    </source>
</reference>
<dbReference type="EMBL" id="JACKWZ010000039">
    <property type="protein sequence ID" value="KAF9419821.1"/>
    <property type="molecule type" value="Genomic_DNA"/>
</dbReference>
<gene>
    <name evidence="2" type="ORF">HW555_003820</name>
</gene>
<accession>A0A835GJK5</accession>
<protein>
    <submittedName>
        <fullName evidence="2">Uncharacterized protein</fullName>
    </submittedName>
</protein>
<feature type="transmembrane region" description="Helical" evidence="1">
    <location>
        <begin position="12"/>
        <end position="31"/>
    </location>
</feature>
<comment type="caution">
    <text evidence="2">The sequence shown here is derived from an EMBL/GenBank/DDBJ whole genome shotgun (WGS) entry which is preliminary data.</text>
</comment>
<dbReference type="Proteomes" id="UP000648187">
    <property type="component" value="Unassembled WGS sequence"/>
</dbReference>
<dbReference type="AlphaFoldDB" id="A0A835GJK5"/>
<keyword evidence="1" id="KW-0812">Transmembrane</keyword>
<keyword evidence="1" id="KW-0472">Membrane</keyword>